<dbReference type="PANTHER" id="PTHR31087">
    <property type="match status" value="1"/>
</dbReference>
<dbReference type="EMBL" id="KV425572">
    <property type="protein sequence ID" value="KZT25363.1"/>
    <property type="molecule type" value="Genomic_DNA"/>
</dbReference>
<dbReference type="Proteomes" id="UP000076761">
    <property type="component" value="Unassembled WGS sequence"/>
</dbReference>
<dbReference type="STRING" id="1314782.A0A165SLZ5"/>
<evidence type="ECO:0000313" key="3">
    <source>
        <dbReference type="Proteomes" id="UP000076761"/>
    </source>
</evidence>
<proteinExistence type="inferred from homology"/>
<comment type="similarity">
    <text evidence="1">Belongs to the LOR family.</text>
</comment>
<dbReference type="InParanoid" id="A0A165SLZ5"/>
<dbReference type="AlphaFoldDB" id="A0A165SLZ5"/>
<evidence type="ECO:0000256" key="1">
    <source>
        <dbReference type="ARBA" id="ARBA00005437"/>
    </source>
</evidence>
<dbReference type="Gene3D" id="2.40.160.200">
    <property type="entry name" value="LURP1-related"/>
    <property type="match status" value="1"/>
</dbReference>
<dbReference type="Pfam" id="PF04525">
    <property type="entry name" value="LOR"/>
    <property type="match status" value="1"/>
</dbReference>
<dbReference type="InterPro" id="IPR038595">
    <property type="entry name" value="LOR_sf"/>
</dbReference>
<dbReference type="SUPFAM" id="SSF54518">
    <property type="entry name" value="Tubby C-terminal domain-like"/>
    <property type="match status" value="1"/>
</dbReference>
<dbReference type="PANTHER" id="PTHR31087:SF161">
    <property type="entry name" value="TUBBY C 2 FAMILY PROTEIN"/>
    <property type="match status" value="1"/>
</dbReference>
<sequence>MGRFGSSDYEQLAPLSGIGAPLGVIQAFAQHQSEFTLKLREKKLSFTGNDYQITTPDGRPFFIMRGKVFSLRSRKLLCDAQGQPILNIQDKIMTLFKQFRIYPGESEGPKICHVKQHFAVLGDKLSVHFKNFDGREVELLVKGSILDRHAEIYAGDLMVARIHRKFLNVGQIFFDMQTYYLTVAPEVDAAMMAAVCVCLDEVANNKN</sequence>
<organism evidence="2 3">
    <name type="scientific">Neolentinus lepideus HHB14362 ss-1</name>
    <dbReference type="NCBI Taxonomy" id="1314782"/>
    <lineage>
        <taxon>Eukaryota</taxon>
        <taxon>Fungi</taxon>
        <taxon>Dikarya</taxon>
        <taxon>Basidiomycota</taxon>
        <taxon>Agaricomycotina</taxon>
        <taxon>Agaricomycetes</taxon>
        <taxon>Gloeophyllales</taxon>
        <taxon>Gloeophyllaceae</taxon>
        <taxon>Neolentinus</taxon>
    </lineage>
</organism>
<protein>
    <submittedName>
        <fullName evidence="2">DUF567-domain-containing protein</fullName>
    </submittedName>
</protein>
<reference evidence="2 3" key="1">
    <citation type="journal article" date="2016" name="Mol. Biol. Evol.">
        <title>Comparative Genomics of Early-Diverging Mushroom-Forming Fungi Provides Insights into the Origins of Lignocellulose Decay Capabilities.</title>
        <authorList>
            <person name="Nagy L.G."/>
            <person name="Riley R."/>
            <person name="Tritt A."/>
            <person name="Adam C."/>
            <person name="Daum C."/>
            <person name="Floudas D."/>
            <person name="Sun H."/>
            <person name="Yadav J.S."/>
            <person name="Pangilinan J."/>
            <person name="Larsson K.H."/>
            <person name="Matsuura K."/>
            <person name="Barry K."/>
            <person name="Labutti K."/>
            <person name="Kuo R."/>
            <person name="Ohm R.A."/>
            <person name="Bhattacharya S.S."/>
            <person name="Shirouzu T."/>
            <person name="Yoshinaga Y."/>
            <person name="Martin F.M."/>
            <person name="Grigoriev I.V."/>
            <person name="Hibbett D.S."/>
        </authorList>
    </citation>
    <scope>NUCLEOTIDE SEQUENCE [LARGE SCALE GENOMIC DNA]</scope>
    <source>
        <strain evidence="2 3">HHB14362 ss-1</strain>
    </source>
</reference>
<keyword evidence="3" id="KW-1185">Reference proteome</keyword>
<evidence type="ECO:0000313" key="2">
    <source>
        <dbReference type="EMBL" id="KZT25363.1"/>
    </source>
</evidence>
<name>A0A165SLZ5_9AGAM</name>
<dbReference type="OrthoDB" id="97518at2759"/>
<accession>A0A165SLZ5</accession>
<gene>
    <name evidence="2" type="ORF">NEOLEDRAFT_1133735</name>
</gene>
<dbReference type="InterPro" id="IPR025659">
    <property type="entry name" value="Tubby-like_C"/>
</dbReference>
<dbReference type="InterPro" id="IPR007612">
    <property type="entry name" value="LOR"/>
</dbReference>